<keyword evidence="2" id="KW-1185">Reference proteome</keyword>
<dbReference type="Proteomes" id="UP000292082">
    <property type="component" value="Unassembled WGS sequence"/>
</dbReference>
<protein>
    <submittedName>
        <fullName evidence="1">Uncharacterized protein</fullName>
    </submittedName>
</protein>
<accession>A0A4V2K8H5</accession>
<proteinExistence type="predicted"/>
<evidence type="ECO:0000313" key="2">
    <source>
        <dbReference type="Proteomes" id="UP000292082"/>
    </source>
</evidence>
<organism evidence="1 2">
    <name type="scientific">Dichomitus squalens</name>
    <dbReference type="NCBI Taxonomy" id="114155"/>
    <lineage>
        <taxon>Eukaryota</taxon>
        <taxon>Fungi</taxon>
        <taxon>Dikarya</taxon>
        <taxon>Basidiomycota</taxon>
        <taxon>Agaricomycotina</taxon>
        <taxon>Agaricomycetes</taxon>
        <taxon>Polyporales</taxon>
        <taxon>Polyporaceae</taxon>
        <taxon>Dichomitus</taxon>
    </lineage>
</organism>
<dbReference type="EMBL" id="ML145108">
    <property type="protein sequence ID" value="TBU60008.1"/>
    <property type="molecule type" value="Genomic_DNA"/>
</dbReference>
<sequence length="87" mass="9573">MSGGMRWHVRLQSVEAGRPNGRTRGLSLKCRCGQSGLATQSMACHSASPALNPRLQNPHLSTPLSHLFSITRYDMPILQHAPWALIL</sequence>
<evidence type="ECO:0000313" key="1">
    <source>
        <dbReference type="EMBL" id="TBU60008.1"/>
    </source>
</evidence>
<gene>
    <name evidence="1" type="ORF">BD310DRAFT_923671</name>
</gene>
<name>A0A4V2K8H5_9APHY</name>
<reference evidence="1 2" key="1">
    <citation type="submission" date="2019-01" db="EMBL/GenBank/DDBJ databases">
        <title>Draft genome sequences of three monokaryotic isolates of the white-rot basidiomycete fungus Dichomitus squalens.</title>
        <authorList>
            <consortium name="DOE Joint Genome Institute"/>
            <person name="Lopez S.C."/>
            <person name="Andreopoulos B."/>
            <person name="Pangilinan J."/>
            <person name="Lipzen A."/>
            <person name="Riley R."/>
            <person name="Ahrendt S."/>
            <person name="Ng V."/>
            <person name="Barry K."/>
            <person name="Daum C."/>
            <person name="Grigoriev I.V."/>
            <person name="Hilden K.S."/>
            <person name="Makela M.R."/>
            <person name="de Vries R.P."/>
        </authorList>
    </citation>
    <scope>NUCLEOTIDE SEQUENCE [LARGE SCALE GENOMIC DNA]</scope>
    <source>
        <strain evidence="1 2">CBS 464.89</strain>
    </source>
</reference>
<dbReference type="AlphaFoldDB" id="A0A4V2K8H5"/>